<feature type="region of interest" description="Disordered" evidence="3">
    <location>
        <begin position="1"/>
        <end position="26"/>
    </location>
</feature>
<name>D6CVZ7_SALRM</name>
<geneLocation type="plasmid" evidence="5 6">
    <name>pSR84</name>
</geneLocation>
<feature type="modified residue" description="4-aspartylphosphate" evidence="2">
    <location>
        <position position="81"/>
    </location>
</feature>
<evidence type="ECO:0000256" key="2">
    <source>
        <dbReference type="PROSITE-ProRule" id="PRU00169"/>
    </source>
</evidence>
<dbReference type="InterPro" id="IPR001789">
    <property type="entry name" value="Sig_transdc_resp-reg_receiver"/>
</dbReference>
<dbReference type="InterPro" id="IPR011006">
    <property type="entry name" value="CheY-like_superfamily"/>
</dbReference>
<reference evidence="5 6" key="1">
    <citation type="journal article" date="2010" name="ISME J.">
        <title>Fine-scale evolution: genomic, phenotypic and ecological differentiation in two coexisting Salinibacter ruber strains.</title>
        <authorList>
            <person name="Pena A."/>
            <person name="Teeling H."/>
            <person name="Huerta-Cepas J."/>
            <person name="Santos F."/>
            <person name="Yarza P."/>
            <person name="Brito-Echeverria J."/>
            <person name="Lucio M."/>
            <person name="Schmitt-Kopplin P."/>
            <person name="Meseguer I."/>
            <person name="Schenowitz C."/>
            <person name="Dossat C."/>
            <person name="Barbe V."/>
            <person name="Dopazo J."/>
            <person name="Rossello-Mora R."/>
            <person name="Schuler M."/>
            <person name="Glockner F.O."/>
            <person name="Amann R."/>
            <person name="Gabaldon T."/>
            <person name="Anton J."/>
        </authorList>
    </citation>
    <scope>NUCLEOTIDE SEQUENCE [LARGE SCALE GENOMIC DNA]</scope>
    <source>
        <strain evidence="5 6">M8</strain>
        <plasmid evidence="6">pSR84</plasmid>
    </source>
</reference>
<feature type="compositionally biased region" description="Polar residues" evidence="3">
    <location>
        <begin position="10"/>
        <end position="21"/>
    </location>
</feature>
<evidence type="ECO:0000256" key="1">
    <source>
        <dbReference type="ARBA" id="ARBA00022553"/>
    </source>
</evidence>
<proteinExistence type="predicted"/>
<sequence length="157" mass="16944">MAHLKGKLQNAMQTESTSGDSAGQPALPSILFVEDDRETQFLIKEMMEGTCEVVSAGSAEEALEVLSKRFGGEPPDLFLMDIRLPGSRSGAELLHLLQDFGLAEEVPAVALTTYAGPGDREALLEEGFDEYVSKPFSREELSRAIDQVLSGASPARE</sequence>
<evidence type="ECO:0000256" key="3">
    <source>
        <dbReference type="SAM" id="MobiDB-lite"/>
    </source>
</evidence>
<dbReference type="KEGG" id="srm:SRM_p84020"/>
<dbReference type="Pfam" id="PF00072">
    <property type="entry name" value="Response_reg"/>
    <property type="match status" value="1"/>
</dbReference>
<dbReference type="PANTHER" id="PTHR44591">
    <property type="entry name" value="STRESS RESPONSE REGULATOR PROTEIN 1"/>
    <property type="match status" value="1"/>
</dbReference>
<gene>
    <name evidence="5" type="primary">ompR</name>
    <name evidence="5" type="ORF">SRM_p84020</name>
</gene>
<keyword evidence="1 2" id="KW-0597">Phosphoprotein</keyword>
<dbReference type="EMBL" id="FP565813">
    <property type="protein sequence ID" value="CBH22826.1"/>
    <property type="molecule type" value="Genomic_DNA"/>
</dbReference>
<dbReference type="SMART" id="SM00448">
    <property type="entry name" value="REC"/>
    <property type="match status" value="1"/>
</dbReference>
<feature type="domain" description="Response regulatory" evidence="4">
    <location>
        <begin position="29"/>
        <end position="149"/>
    </location>
</feature>
<dbReference type="PANTHER" id="PTHR44591:SF3">
    <property type="entry name" value="RESPONSE REGULATORY DOMAIN-CONTAINING PROTEIN"/>
    <property type="match status" value="1"/>
</dbReference>
<dbReference type="PROSITE" id="PS50110">
    <property type="entry name" value="RESPONSE_REGULATORY"/>
    <property type="match status" value="1"/>
</dbReference>
<accession>D6CVZ7</accession>
<dbReference type="GO" id="GO:0000160">
    <property type="term" value="P:phosphorelay signal transduction system"/>
    <property type="evidence" value="ECO:0007669"/>
    <property type="project" value="InterPro"/>
</dbReference>
<dbReference type="SUPFAM" id="SSF52172">
    <property type="entry name" value="CheY-like"/>
    <property type="match status" value="1"/>
</dbReference>
<keyword evidence="5" id="KW-0614">Plasmid</keyword>
<organism evidence="5 6">
    <name type="scientific">Salinibacter ruber (strain M8)</name>
    <dbReference type="NCBI Taxonomy" id="761659"/>
    <lineage>
        <taxon>Bacteria</taxon>
        <taxon>Pseudomonadati</taxon>
        <taxon>Rhodothermota</taxon>
        <taxon>Rhodothermia</taxon>
        <taxon>Rhodothermales</taxon>
        <taxon>Salinibacteraceae</taxon>
        <taxon>Salinibacter</taxon>
    </lineage>
</organism>
<protein>
    <submittedName>
        <fullName evidence="5">Response regulators consisting of a CheY-like receiver domain</fullName>
    </submittedName>
</protein>
<evidence type="ECO:0000313" key="5">
    <source>
        <dbReference type="EMBL" id="CBH22826.1"/>
    </source>
</evidence>
<dbReference type="InterPro" id="IPR050595">
    <property type="entry name" value="Bact_response_regulator"/>
</dbReference>
<dbReference type="AlphaFoldDB" id="D6CVZ7"/>
<reference evidence="6" key="2">
    <citation type="submission" date="2010-04" db="EMBL/GenBank/DDBJ databases">
        <title>Genome sequence of Salinibacter ruber M8.</title>
        <authorList>
            <consortium name="Genoscope"/>
        </authorList>
    </citation>
    <scope>NUCLEOTIDE SEQUENCE [LARGE SCALE GENOMIC DNA]</scope>
    <source>
        <strain evidence="6">M8</strain>
        <plasmid evidence="6">pSR84</plasmid>
    </source>
</reference>
<evidence type="ECO:0000313" key="6">
    <source>
        <dbReference type="Proteomes" id="UP000000933"/>
    </source>
</evidence>
<dbReference type="Proteomes" id="UP000000933">
    <property type="component" value="Plasmid pSR84"/>
</dbReference>
<dbReference type="HOGENOM" id="CLU_000445_69_12_10"/>
<dbReference type="Gene3D" id="3.40.50.2300">
    <property type="match status" value="1"/>
</dbReference>
<evidence type="ECO:0000259" key="4">
    <source>
        <dbReference type="PROSITE" id="PS50110"/>
    </source>
</evidence>